<dbReference type="Proteomes" id="UP000600139">
    <property type="component" value="Unassembled WGS sequence"/>
</dbReference>
<evidence type="ECO:0000313" key="2">
    <source>
        <dbReference type="Proteomes" id="UP000600139"/>
    </source>
</evidence>
<protein>
    <submittedName>
        <fullName evidence="1">Uncharacterized protein</fullName>
    </submittedName>
</protein>
<evidence type="ECO:0000313" key="1">
    <source>
        <dbReference type="EMBL" id="MBK1815148.1"/>
    </source>
</evidence>
<dbReference type="AlphaFoldDB" id="A0A934QYP6"/>
<gene>
    <name evidence="1" type="ORF">JIN84_05965</name>
</gene>
<accession>A0A934QYP6</accession>
<reference evidence="1" key="1">
    <citation type="submission" date="2021-01" db="EMBL/GenBank/DDBJ databases">
        <title>Modified the classification status of verrucomicrobia.</title>
        <authorList>
            <person name="Feng X."/>
        </authorList>
    </citation>
    <scope>NUCLEOTIDE SEQUENCE</scope>
    <source>
        <strain evidence="1">JCM 18052</strain>
    </source>
</reference>
<keyword evidence="2" id="KW-1185">Reference proteome</keyword>
<comment type="caution">
    <text evidence="1">The sequence shown here is derived from an EMBL/GenBank/DDBJ whole genome shotgun (WGS) entry which is preliminary data.</text>
</comment>
<proteinExistence type="predicted"/>
<organism evidence="1 2">
    <name type="scientific">Luteolibacter yonseiensis</name>
    <dbReference type="NCBI Taxonomy" id="1144680"/>
    <lineage>
        <taxon>Bacteria</taxon>
        <taxon>Pseudomonadati</taxon>
        <taxon>Verrucomicrobiota</taxon>
        <taxon>Verrucomicrobiia</taxon>
        <taxon>Verrucomicrobiales</taxon>
        <taxon>Verrucomicrobiaceae</taxon>
        <taxon>Luteolibacter</taxon>
    </lineage>
</organism>
<dbReference type="EMBL" id="JAENIK010000005">
    <property type="protein sequence ID" value="MBK1815148.1"/>
    <property type="molecule type" value="Genomic_DNA"/>
</dbReference>
<name>A0A934QYP6_9BACT</name>
<sequence length="56" mass="6281">MEVVHEFHIQRFPFVAEGFQPLGIGVPVTGEREDFPLEVIIQIRPLVLDGVPELVA</sequence>
<dbReference type="RefSeq" id="WP_200350118.1">
    <property type="nucleotide sequence ID" value="NZ_BAABHZ010000005.1"/>
</dbReference>